<name>A0A7E4VDQ5_PANRE</name>
<feature type="region of interest" description="Disordered" evidence="1">
    <location>
        <begin position="236"/>
        <end position="257"/>
    </location>
</feature>
<reference evidence="5" key="2">
    <citation type="submission" date="2020-10" db="UniProtKB">
        <authorList>
            <consortium name="WormBaseParasite"/>
        </authorList>
    </citation>
    <scope>IDENTIFICATION</scope>
</reference>
<protein>
    <submittedName>
        <fullName evidence="5">Uncharacterized protein</fullName>
    </submittedName>
</protein>
<feature type="transmembrane region" description="Helical" evidence="2">
    <location>
        <begin position="161"/>
        <end position="185"/>
    </location>
</feature>
<feature type="compositionally biased region" description="Low complexity" evidence="1">
    <location>
        <begin position="211"/>
        <end position="224"/>
    </location>
</feature>
<sequence length="276" mass="30579">MYHLFAFVLLMVTIQDSLTLVMLGVGDEVTVTFTGNLLRLHVLNPKRRHRERFTVCFKSHPNNIAEYCPRGYATLYYWSWENLPASQYRINRRGKLDGSTDEIEGDVVFNDDGSVTLRVQELPYGCSVKLLNAEKVIPTTTTEKPTTTVTVPEVKTLNNTVYYVIGGLAVLLVVIVGTAAIWICYSRKSKPEKEVKGGLVPANGSDDNNISRLTSTSPPRTSNNLKRATTIKKIPRSSRSIVKKSSQNCAKPKSSVVQPLSIHLSSNYGNNTASAK</sequence>
<evidence type="ECO:0000313" key="5">
    <source>
        <dbReference type="WBParaSite" id="Pan_g198.t1"/>
    </source>
</evidence>
<feature type="chain" id="PRO_5028811262" evidence="3">
    <location>
        <begin position="20"/>
        <end position="276"/>
    </location>
</feature>
<evidence type="ECO:0000256" key="3">
    <source>
        <dbReference type="SAM" id="SignalP"/>
    </source>
</evidence>
<accession>A0A7E4VDQ5</accession>
<proteinExistence type="predicted"/>
<evidence type="ECO:0000313" key="4">
    <source>
        <dbReference type="Proteomes" id="UP000492821"/>
    </source>
</evidence>
<feature type="compositionally biased region" description="Polar residues" evidence="1">
    <location>
        <begin position="237"/>
        <end position="257"/>
    </location>
</feature>
<feature type="region of interest" description="Disordered" evidence="1">
    <location>
        <begin position="194"/>
        <end position="224"/>
    </location>
</feature>
<dbReference type="WBParaSite" id="Pan_g198.t1">
    <property type="protein sequence ID" value="Pan_g198.t1"/>
    <property type="gene ID" value="Pan_g198"/>
</dbReference>
<keyword evidence="4" id="KW-1185">Reference proteome</keyword>
<keyword evidence="3" id="KW-0732">Signal</keyword>
<dbReference type="AlphaFoldDB" id="A0A7E4VDQ5"/>
<keyword evidence="2" id="KW-1133">Transmembrane helix</keyword>
<dbReference type="Proteomes" id="UP000492821">
    <property type="component" value="Unassembled WGS sequence"/>
</dbReference>
<organism evidence="4 5">
    <name type="scientific">Panagrellus redivivus</name>
    <name type="common">Microworm</name>
    <dbReference type="NCBI Taxonomy" id="6233"/>
    <lineage>
        <taxon>Eukaryota</taxon>
        <taxon>Metazoa</taxon>
        <taxon>Ecdysozoa</taxon>
        <taxon>Nematoda</taxon>
        <taxon>Chromadorea</taxon>
        <taxon>Rhabditida</taxon>
        <taxon>Tylenchina</taxon>
        <taxon>Panagrolaimomorpha</taxon>
        <taxon>Panagrolaimoidea</taxon>
        <taxon>Panagrolaimidae</taxon>
        <taxon>Panagrellus</taxon>
    </lineage>
</organism>
<evidence type="ECO:0000256" key="1">
    <source>
        <dbReference type="SAM" id="MobiDB-lite"/>
    </source>
</evidence>
<keyword evidence="2" id="KW-0812">Transmembrane</keyword>
<evidence type="ECO:0000256" key="2">
    <source>
        <dbReference type="SAM" id="Phobius"/>
    </source>
</evidence>
<keyword evidence="2" id="KW-0472">Membrane</keyword>
<feature type="signal peptide" evidence="3">
    <location>
        <begin position="1"/>
        <end position="19"/>
    </location>
</feature>
<reference evidence="4" key="1">
    <citation type="journal article" date="2013" name="Genetics">
        <title>The draft genome and transcriptome of Panagrellus redivivus are shaped by the harsh demands of a free-living lifestyle.</title>
        <authorList>
            <person name="Srinivasan J."/>
            <person name="Dillman A.R."/>
            <person name="Macchietto M.G."/>
            <person name="Heikkinen L."/>
            <person name="Lakso M."/>
            <person name="Fracchia K.M."/>
            <person name="Antoshechkin I."/>
            <person name="Mortazavi A."/>
            <person name="Wong G."/>
            <person name="Sternberg P.W."/>
        </authorList>
    </citation>
    <scope>NUCLEOTIDE SEQUENCE [LARGE SCALE GENOMIC DNA]</scope>
    <source>
        <strain evidence="4">MT8872</strain>
    </source>
</reference>